<dbReference type="AlphaFoldDB" id="A0A6A6TGT7"/>
<name>A0A6A6TGT7_9PLEO</name>
<evidence type="ECO:0000256" key="1">
    <source>
        <dbReference type="SAM" id="MobiDB-lite"/>
    </source>
</evidence>
<evidence type="ECO:0000313" key="3">
    <source>
        <dbReference type="Proteomes" id="UP000799324"/>
    </source>
</evidence>
<feature type="region of interest" description="Disordered" evidence="1">
    <location>
        <begin position="228"/>
        <end position="252"/>
    </location>
</feature>
<proteinExistence type="predicted"/>
<dbReference type="EMBL" id="MU004309">
    <property type="protein sequence ID" value="KAF2659120.1"/>
    <property type="molecule type" value="Genomic_DNA"/>
</dbReference>
<dbReference type="Proteomes" id="UP000799324">
    <property type="component" value="Unassembled WGS sequence"/>
</dbReference>
<gene>
    <name evidence="2" type="ORF">K491DRAFT_591727</name>
</gene>
<keyword evidence="3" id="KW-1185">Reference proteome</keyword>
<accession>A0A6A6TGT7</accession>
<reference evidence="2" key="1">
    <citation type="journal article" date="2020" name="Stud. Mycol.">
        <title>101 Dothideomycetes genomes: a test case for predicting lifestyles and emergence of pathogens.</title>
        <authorList>
            <person name="Haridas S."/>
            <person name="Albert R."/>
            <person name="Binder M."/>
            <person name="Bloem J."/>
            <person name="Labutti K."/>
            <person name="Salamov A."/>
            <person name="Andreopoulos B."/>
            <person name="Baker S."/>
            <person name="Barry K."/>
            <person name="Bills G."/>
            <person name="Bluhm B."/>
            <person name="Cannon C."/>
            <person name="Castanera R."/>
            <person name="Culley D."/>
            <person name="Daum C."/>
            <person name="Ezra D."/>
            <person name="Gonzalez J."/>
            <person name="Henrissat B."/>
            <person name="Kuo A."/>
            <person name="Liang C."/>
            <person name="Lipzen A."/>
            <person name="Lutzoni F."/>
            <person name="Magnuson J."/>
            <person name="Mondo S."/>
            <person name="Nolan M."/>
            <person name="Ohm R."/>
            <person name="Pangilinan J."/>
            <person name="Park H.-J."/>
            <person name="Ramirez L."/>
            <person name="Alfaro M."/>
            <person name="Sun H."/>
            <person name="Tritt A."/>
            <person name="Yoshinaga Y."/>
            <person name="Zwiers L.-H."/>
            <person name="Turgeon B."/>
            <person name="Goodwin S."/>
            <person name="Spatafora J."/>
            <person name="Crous P."/>
            <person name="Grigoriev I."/>
        </authorList>
    </citation>
    <scope>NUCLEOTIDE SEQUENCE</scope>
    <source>
        <strain evidence="2">CBS 122681</strain>
    </source>
</reference>
<protein>
    <submittedName>
        <fullName evidence="2">Uncharacterized protein</fullName>
    </submittedName>
</protein>
<organism evidence="2 3">
    <name type="scientific">Lophiostoma macrostomum CBS 122681</name>
    <dbReference type="NCBI Taxonomy" id="1314788"/>
    <lineage>
        <taxon>Eukaryota</taxon>
        <taxon>Fungi</taxon>
        <taxon>Dikarya</taxon>
        <taxon>Ascomycota</taxon>
        <taxon>Pezizomycotina</taxon>
        <taxon>Dothideomycetes</taxon>
        <taxon>Pleosporomycetidae</taxon>
        <taxon>Pleosporales</taxon>
        <taxon>Lophiostomataceae</taxon>
        <taxon>Lophiostoma</taxon>
    </lineage>
</organism>
<feature type="region of interest" description="Disordered" evidence="1">
    <location>
        <begin position="278"/>
        <end position="298"/>
    </location>
</feature>
<sequence>MDVLVVSETVLAAHQCSEDIELAIRTLKQDCDIWQARAAAYKAAFEAQTKQLREVIDVCVATQAELENERVNNRQRRDNSELSSILETYAVKAIHEPRALCTLGWDGALDVRQTDVEWHSTAVTQANFGHVEQLLTQRDFSRARTEIDRILPRPLSNEARIEALLLKSVICRASGPDWLLEGLAQCSEALSLCDKLSDLEFLLPKIQYHRGLCHYKLHEIAQARDASTAAEPAVPLHEGATGNRKSRDEDSDSLCIRKRRSAFDEHRTVTERYLSQLKASESAKSRRRSSSTRSRIFSGSNPARLVIPHRWTSRAAT</sequence>
<dbReference type="OrthoDB" id="3791184at2759"/>
<evidence type="ECO:0000313" key="2">
    <source>
        <dbReference type="EMBL" id="KAF2659120.1"/>
    </source>
</evidence>